<dbReference type="Pfam" id="PF01053">
    <property type="entry name" value="Cys_Met_Meta_PP"/>
    <property type="match status" value="2"/>
</dbReference>
<protein>
    <submittedName>
        <fullName evidence="5">Methionine gamma-lyase</fullName>
    </submittedName>
</protein>
<dbReference type="AlphaFoldDB" id="A0A1Y1I6U9"/>
<comment type="similarity">
    <text evidence="3">Belongs to the trans-sulfuration enzymes family.</text>
</comment>
<dbReference type="SUPFAM" id="SSF53383">
    <property type="entry name" value="PLP-dependent transferases"/>
    <property type="match status" value="2"/>
</dbReference>
<dbReference type="OrthoDB" id="3512640at2759"/>
<dbReference type="InterPro" id="IPR054542">
    <property type="entry name" value="Cys_met_metab_PP"/>
</dbReference>
<sequence length="361" mass="38768">MGAISASLLSHLRSGDLVIAQYNVYGGTLEFLEHDLPRYGVTVLFEDVSNLARVEEILIGAGRLDSAQTKTSLKETPKTSHSADVSSSNGDHNGAEKADVTADEVLSDRGSSREKPSFFDGGLSQNGKRPAVNKPCKVVIFAETVSNPLLVVTDIRALGELSKRAGAVLMVDHTFGTPLRSRPLTEGADLVIHSATKFLGGHHDLLAGAVVGSVELIRPIRDFVQRVGLWAAPFDAWMAVRGIRTLQVRMERAWANAAALGRRLEKDPRVTDVTWHEKVALVTFVVMGGIDAAEAATAALKLIIVATSRAEGSLGSGDVGGKLDDVSMGLPFRRQTCRAAYYVTHPPLLLRPGSLESREEE</sequence>
<evidence type="ECO:0000256" key="3">
    <source>
        <dbReference type="RuleBase" id="RU362118"/>
    </source>
</evidence>
<accession>A0A1Y1I6U9</accession>
<name>A0A1Y1I6U9_KLENI</name>
<dbReference type="OMA" id="HSASEWI"/>
<dbReference type="PROSITE" id="PS00868">
    <property type="entry name" value="CYS_MET_METAB_PP"/>
    <property type="match status" value="1"/>
</dbReference>
<dbReference type="EMBL" id="DF237138">
    <property type="protein sequence ID" value="GAQ84447.1"/>
    <property type="molecule type" value="Genomic_DNA"/>
</dbReference>
<dbReference type="InterPro" id="IPR000277">
    <property type="entry name" value="Cys/Met-Metab_PyrdxlP-dep_enz"/>
</dbReference>
<dbReference type="GO" id="GO:0005737">
    <property type="term" value="C:cytoplasm"/>
    <property type="evidence" value="ECO:0000318"/>
    <property type="project" value="GO_Central"/>
</dbReference>
<dbReference type="InterPro" id="IPR015421">
    <property type="entry name" value="PyrdxlP-dep_Trfase_major"/>
</dbReference>
<reference evidence="5 6" key="1">
    <citation type="journal article" date="2014" name="Nat. Commun.">
        <title>Klebsormidium flaccidum genome reveals primary factors for plant terrestrial adaptation.</title>
        <authorList>
            <person name="Hori K."/>
            <person name="Maruyama F."/>
            <person name="Fujisawa T."/>
            <person name="Togashi T."/>
            <person name="Yamamoto N."/>
            <person name="Seo M."/>
            <person name="Sato S."/>
            <person name="Yamada T."/>
            <person name="Mori H."/>
            <person name="Tajima N."/>
            <person name="Moriyama T."/>
            <person name="Ikeuchi M."/>
            <person name="Watanabe M."/>
            <person name="Wada H."/>
            <person name="Kobayashi K."/>
            <person name="Saito M."/>
            <person name="Masuda T."/>
            <person name="Sasaki-Sekimoto Y."/>
            <person name="Mashiguchi K."/>
            <person name="Awai K."/>
            <person name="Shimojima M."/>
            <person name="Masuda S."/>
            <person name="Iwai M."/>
            <person name="Nobusawa T."/>
            <person name="Narise T."/>
            <person name="Kondo S."/>
            <person name="Saito H."/>
            <person name="Sato R."/>
            <person name="Murakawa M."/>
            <person name="Ihara Y."/>
            <person name="Oshima-Yamada Y."/>
            <person name="Ohtaka K."/>
            <person name="Satoh M."/>
            <person name="Sonobe K."/>
            <person name="Ishii M."/>
            <person name="Ohtani R."/>
            <person name="Kanamori-Sato M."/>
            <person name="Honoki R."/>
            <person name="Miyazaki D."/>
            <person name="Mochizuki H."/>
            <person name="Umetsu J."/>
            <person name="Higashi K."/>
            <person name="Shibata D."/>
            <person name="Kamiya Y."/>
            <person name="Sato N."/>
            <person name="Nakamura Y."/>
            <person name="Tabata S."/>
            <person name="Ida S."/>
            <person name="Kurokawa K."/>
            <person name="Ohta H."/>
        </authorList>
    </citation>
    <scope>NUCLEOTIDE SEQUENCE [LARGE SCALE GENOMIC DNA]</scope>
    <source>
        <strain evidence="5 6">NIES-2285</strain>
    </source>
</reference>
<evidence type="ECO:0000256" key="1">
    <source>
        <dbReference type="ARBA" id="ARBA00001933"/>
    </source>
</evidence>
<feature type="compositionally biased region" description="Basic and acidic residues" evidence="4">
    <location>
        <begin position="93"/>
        <end position="117"/>
    </location>
</feature>
<comment type="cofactor">
    <cofactor evidence="1 3">
        <name>pyridoxal 5'-phosphate</name>
        <dbReference type="ChEBI" id="CHEBI:597326"/>
    </cofactor>
</comment>
<dbReference type="Proteomes" id="UP000054558">
    <property type="component" value="Unassembled WGS sequence"/>
</dbReference>
<feature type="region of interest" description="Disordered" evidence="4">
    <location>
        <begin position="68"/>
        <end position="126"/>
    </location>
</feature>
<dbReference type="STRING" id="105231.A0A1Y1I6U9"/>
<dbReference type="InterPro" id="IPR015424">
    <property type="entry name" value="PyrdxlP-dep_Trfase"/>
</dbReference>
<feature type="compositionally biased region" description="Polar residues" evidence="4">
    <location>
        <begin position="79"/>
        <end position="91"/>
    </location>
</feature>
<dbReference type="Gene3D" id="3.40.640.10">
    <property type="entry name" value="Type I PLP-dependent aspartate aminotransferase-like (Major domain)"/>
    <property type="match status" value="1"/>
</dbReference>
<dbReference type="PANTHER" id="PTHR11808">
    <property type="entry name" value="TRANS-SULFURATION ENZYME FAMILY MEMBER"/>
    <property type="match status" value="1"/>
</dbReference>
<keyword evidence="6" id="KW-1185">Reference proteome</keyword>
<keyword evidence="2 3" id="KW-0663">Pyridoxal phosphate</keyword>
<evidence type="ECO:0000313" key="6">
    <source>
        <dbReference type="Proteomes" id="UP000054558"/>
    </source>
</evidence>
<dbReference type="PANTHER" id="PTHR11808:SF89">
    <property type="entry name" value="METHIONINE GAMMA-LYASE"/>
    <property type="match status" value="1"/>
</dbReference>
<evidence type="ECO:0000313" key="5">
    <source>
        <dbReference type="EMBL" id="GAQ84447.1"/>
    </source>
</evidence>
<evidence type="ECO:0000256" key="2">
    <source>
        <dbReference type="ARBA" id="ARBA00022898"/>
    </source>
</evidence>
<dbReference type="GO" id="GO:0019346">
    <property type="term" value="P:transsulfuration"/>
    <property type="evidence" value="ECO:0000318"/>
    <property type="project" value="GO_Central"/>
</dbReference>
<evidence type="ECO:0000256" key="4">
    <source>
        <dbReference type="SAM" id="MobiDB-lite"/>
    </source>
</evidence>
<gene>
    <name evidence="5" type="ORF">KFL_001890110</name>
</gene>
<keyword evidence="5" id="KW-0456">Lyase</keyword>
<dbReference type="GO" id="GO:0030170">
    <property type="term" value="F:pyridoxal phosphate binding"/>
    <property type="evidence" value="ECO:0000318"/>
    <property type="project" value="GO_Central"/>
</dbReference>
<dbReference type="GO" id="GO:0016846">
    <property type="term" value="F:carbon-sulfur lyase activity"/>
    <property type="evidence" value="ECO:0000318"/>
    <property type="project" value="GO_Central"/>
</dbReference>
<proteinExistence type="inferred from homology"/>
<organism evidence="5 6">
    <name type="scientific">Klebsormidium nitens</name>
    <name type="common">Green alga</name>
    <name type="synonym">Ulothrix nitens</name>
    <dbReference type="NCBI Taxonomy" id="105231"/>
    <lineage>
        <taxon>Eukaryota</taxon>
        <taxon>Viridiplantae</taxon>
        <taxon>Streptophyta</taxon>
        <taxon>Klebsormidiophyceae</taxon>
        <taxon>Klebsormidiales</taxon>
        <taxon>Klebsormidiaceae</taxon>
        <taxon>Klebsormidium</taxon>
    </lineage>
</organism>